<sequence>MQRNNRQLRAIDVPFVALGPSGVAIRGRLKHVTTEDERVLRLAGAHLGRLASRDLAARCRDGNEHSSDTWAARKQGLTAASSSRWAGSITKATHDQWALSRRCQLAHIQCLEAGVRTLRHRLSQPIGEKGTKRAPGGYRTRGEWFNKSRRLHILEQRLDVARQDREVGVVHVVRGSRRLLNTRHNLARAELTEVEWRQRWEAERWFLAADGESGKRFGNETIRVSPDGEVSIKLPAPLADLANAQHGRYVFASKVAFAHRGAEWADRIDANRAVAYRIHLDVERGRWYVTASWQRPVVRTIPLEAARADGVIGVDTNADHFAAYRLDTHGNPVGGPRRFFYDLSGTANHRDAQIRHAITRILHWAQHVGVAAIAVEDLDFTAEKTREKHGRKKRFRQLISGIPTGRIKARLVSMAAEMDLSILAVDPAYTSMWGDQHWRKPLTAPRRKMTRHDAASVAIGRRALGHPIRRRTAPPPHHRSDAVGHRTVQADRGVRGREGTRPPVTERAHDARSRAGNTGTRGTSRISKTVRDIRSDQVWVQDSLLAT</sequence>
<accession>A0AAU2V7Q1</accession>
<proteinExistence type="predicted"/>
<feature type="compositionally biased region" description="Basic and acidic residues" evidence="1">
    <location>
        <begin position="478"/>
        <end position="513"/>
    </location>
</feature>
<dbReference type="AlphaFoldDB" id="A0AAU2V7Q1"/>
<name>A0AAU2V7Q1_9ACTN</name>
<evidence type="ECO:0000313" key="2">
    <source>
        <dbReference type="EMBL" id="WTW63453.1"/>
    </source>
</evidence>
<feature type="compositionally biased region" description="Polar residues" evidence="1">
    <location>
        <begin position="515"/>
        <end position="524"/>
    </location>
</feature>
<protein>
    <submittedName>
        <fullName evidence="2">Transposase</fullName>
    </submittedName>
</protein>
<reference evidence="2" key="1">
    <citation type="submission" date="2022-10" db="EMBL/GenBank/DDBJ databases">
        <title>The complete genomes of actinobacterial strains from the NBC collection.</title>
        <authorList>
            <person name="Joergensen T.S."/>
            <person name="Alvarez Arevalo M."/>
            <person name="Sterndorff E.B."/>
            <person name="Faurdal D."/>
            <person name="Vuksanovic O."/>
            <person name="Mourched A.-S."/>
            <person name="Charusanti P."/>
            <person name="Shaw S."/>
            <person name="Blin K."/>
            <person name="Weber T."/>
        </authorList>
    </citation>
    <scope>NUCLEOTIDE SEQUENCE</scope>
    <source>
        <strain evidence="2">NBC_00003</strain>
    </source>
</reference>
<gene>
    <name evidence="2" type="ORF">OG549_23920</name>
</gene>
<evidence type="ECO:0000256" key="1">
    <source>
        <dbReference type="SAM" id="MobiDB-lite"/>
    </source>
</evidence>
<organism evidence="2">
    <name type="scientific">Streptomyces sp. NBC_00003</name>
    <dbReference type="NCBI Taxonomy" id="2903608"/>
    <lineage>
        <taxon>Bacteria</taxon>
        <taxon>Bacillati</taxon>
        <taxon>Actinomycetota</taxon>
        <taxon>Actinomycetes</taxon>
        <taxon>Kitasatosporales</taxon>
        <taxon>Streptomycetaceae</taxon>
        <taxon>Streptomyces</taxon>
    </lineage>
</organism>
<dbReference type="EMBL" id="CP108318">
    <property type="protein sequence ID" value="WTW63453.1"/>
    <property type="molecule type" value="Genomic_DNA"/>
</dbReference>
<feature type="region of interest" description="Disordered" evidence="1">
    <location>
        <begin position="468"/>
        <end position="524"/>
    </location>
</feature>